<dbReference type="KEGG" id="rrd:RradSPS_2803"/>
<evidence type="ECO:0000256" key="1">
    <source>
        <dbReference type="SAM" id="Phobius"/>
    </source>
</evidence>
<dbReference type="AlphaFoldDB" id="A0A023X7C6"/>
<evidence type="ECO:0000313" key="4">
    <source>
        <dbReference type="Proteomes" id="UP000025229"/>
    </source>
</evidence>
<feature type="transmembrane region" description="Helical" evidence="1">
    <location>
        <begin position="62"/>
        <end position="80"/>
    </location>
</feature>
<keyword evidence="1" id="KW-1133">Transmembrane helix</keyword>
<proteinExistence type="predicted"/>
<keyword evidence="1" id="KW-0812">Transmembrane</keyword>
<reference evidence="3" key="2">
    <citation type="submission" date="2023-11" db="EMBL/GenBank/DDBJ databases">
        <title>MicrobeMod: A computational toolkit for identifying prokaryotic methylation and restriction-modification with nanopore sequencing.</title>
        <authorList>
            <person name="Crits-Christoph A."/>
            <person name="Kang S.C."/>
            <person name="Lee H."/>
            <person name="Ostrov N."/>
        </authorList>
    </citation>
    <scope>NUCLEOTIDE SEQUENCE</scope>
    <source>
        <strain evidence="3">ATCC 51242</strain>
    </source>
</reference>
<name>A0A023X7C6_RUBRA</name>
<dbReference type="EMBL" id="CP007515">
    <property type="protein sequence ID" value="AHY48086.1"/>
    <property type="molecule type" value="Genomic_DNA"/>
</dbReference>
<sequence length="97" mass="10213">MSRQRTERPDAKRSELSLLAGRAAALLGLGLALFGALGAEISMEVLGIIFGITGYSLGSRRLGAFVVVFSTVMLVLVLVVSRGYLPGIEPTYPGGLF</sequence>
<keyword evidence="4" id="KW-1185">Reference proteome</keyword>
<evidence type="ECO:0000313" key="3">
    <source>
        <dbReference type="EMBL" id="MDX5895361.1"/>
    </source>
</evidence>
<dbReference type="HOGENOM" id="CLU_2344900_0_0_11"/>
<keyword evidence="1" id="KW-0472">Membrane</keyword>
<geneLocation type="plasmid" evidence="2">
    <name>1</name>
</geneLocation>
<organism evidence="2 4">
    <name type="scientific">Rubrobacter radiotolerans</name>
    <name type="common">Arthrobacter radiotolerans</name>
    <dbReference type="NCBI Taxonomy" id="42256"/>
    <lineage>
        <taxon>Bacteria</taxon>
        <taxon>Bacillati</taxon>
        <taxon>Actinomycetota</taxon>
        <taxon>Rubrobacteria</taxon>
        <taxon>Rubrobacterales</taxon>
        <taxon>Rubrobacteraceae</taxon>
        <taxon>Rubrobacter</taxon>
    </lineage>
</organism>
<evidence type="ECO:0000313" key="2">
    <source>
        <dbReference type="EMBL" id="AHY48086.1"/>
    </source>
</evidence>
<dbReference type="EMBL" id="JAWXXX010000002">
    <property type="protein sequence ID" value="MDX5895361.1"/>
    <property type="molecule type" value="Genomic_DNA"/>
</dbReference>
<protein>
    <submittedName>
        <fullName evidence="2">Uncharacterized protein</fullName>
    </submittedName>
</protein>
<dbReference type="Proteomes" id="UP001281130">
    <property type="component" value="Unassembled WGS sequence"/>
</dbReference>
<keyword evidence="2" id="KW-0614">Plasmid</keyword>
<gene>
    <name evidence="2" type="ORF">RradSPS_2803</name>
    <name evidence="3" type="ORF">SIL72_15140</name>
</gene>
<reference evidence="2 4" key="1">
    <citation type="submission" date="2014-03" db="EMBL/GenBank/DDBJ databases">
        <title>Complete genome sequence of the Radio-Resistant Rubrobacter radiotolerans RSPS-4.</title>
        <authorList>
            <person name="Egas C.C."/>
            <person name="Barroso C.C."/>
            <person name="Froufe H.J.C."/>
            <person name="Pacheco J.J."/>
            <person name="Albuquerque L.L."/>
            <person name="da Costa M.M.S."/>
        </authorList>
    </citation>
    <scope>NUCLEOTIDE SEQUENCE [LARGE SCALE GENOMIC DNA]</scope>
    <source>
        <strain evidence="2 4">RSPS-4</strain>
        <plasmid evidence="2 4">1</plasmid>
    </source>
</reference>
<accession>A0A023X7C6</accession>
<dbReference type="RefSeq" id="WP_041338519.1">
    <property type="nucleotide sequence ID" value="NZ_CP007515.1"/>
</dbReference>
<dbReference type="Proteomes" id="UP000025229">
    <property type="component" value="Plasmid 1"/>
</dbReference>